<sequence>MRKTIALPIMILAVALGYVLGWTMKANSIDTDKWTPDTINIYAKDKTMELTAASFPDLYKKVTRLIVFDELKKVAGGEPPVSADDIVEMKKNAIEYVYNKPISIQMSDYDGNVKTIKFTEILFPIYDNGETPVYIRTTDDVYLFLEHRSSLQWMVKTI</sequence>
<organism evidence="1 2">
    <name type="scientific">Paenibacillus cellulosilyticus</name>
    <dbReference type="NCBI Taxonomy" id="375489"/>
    <lineage>
        <taxon>Bacteria</taxon>
        <taxon>Bacillati</taxon>
        <taxon>Bacillota</taxon>
        <taxon>Bacilli</taxon>
        <taxon>Bacillales</taxon>
        <taxon>Paenibacillaceae</taxon>
        <taxon>Paenibacillus</taxon>
    </lineage>
</organism>
<name>A0A2V2YR28_9BACL</name>
<dbReference type="Proteomes" id="UP000246635">
    <property type="component" value="Unassembled WGS sequence"/>
</dbReference>
<evidence type="ECO:0000313" key="1">
    <source>
        <dbReference type="EMBL" id="PWV95708.1"/>
    </source>
</evidence>
<evidence type="ECO:0000313" key="2">
    <source>
        <dbReference type="Proteomes" id="UP000246635"/>
    </source>
</evidence>
<proteinExistence type="predicted"/>
<dbReference type="OrthoDB" id="2615544at2"/>
<dbReference type="RefSeq" id="WP_110046325.1">
    <property type="nucleotide sequence ID" value="NZ_CP054613.1"/>
</dbReference>
<protein>
    <submittedName>
        <fullName evidence="1">Uncharacterized protein</fullName>
    </submittedName>
</protein>
<comment type="caution">
    <text evidence="1">The sequence shown here is derived from an EMBL/GenBank/DDBJ whole genome shotgun (WGS) entry which is preliminary data.</text>
</comment>
<reference evidence="1 2" key="1">
    <citation type="submission" date="2018-05" db="EMBL/GenBank/DDBJ databases">
        <title>Genomic Encyclopedia of Type Strains, Phase III (KMG-III): the genomes of soil and plant-associated and newly described type strains.</title>
        <authorList>
            <person name="Whitman W."/>
        </authorList>
    </citation>
    <scope>NUCLEOTIDE SEQUENCE [LARGE SCALE GENOMIC DNA]</scope>
    <source>
        <strain evidence="1 2">CECT 5696</strain>
    </source>
</reference>
<dbReference type="EMBL" id="QGTQ01000025">
    <property type="protein sequence ID" value="PWV95708.1"/>
    <property type="molecule type" value="Genomic_DNA"/>
</dbReference>
<dbReference type="AlphaFoldDB" id="A0A2V2YR28"/>
<gene>
    <name evidence="1" type="ORF">DFQ01_12553</name>
</gene>
<keyword evidence="2" id="KW-1185">Reference proteome</keyword>
<accession>A0A2V2YR28</accession>